<protein>
    <submittedName>
        <fullName evidence="2">Uncharacterized protein</fullName>
    </submittedName>
</protein>
<gene>
    <name evidence="2" type="ORF">ORQ98_23500</name>
</gene>
<name>A0ABT5UF05_9GAMM</name>
<organism evidence="2 3">
    <name type="scientific">Spartinivicinus poritis</name>
    <dbReference type="NCBI Taxonomy" id="2994640"/>
    <lineage>
        <taxon>Bacteria</taxon>
        <taxon>Pseudomonadati</taxon>
        <taxon>Pseudomonadota</taxon>
        <taxon>Gammaproteobacteria</taxon>
        <taxon>Oceanospirillales</taxon>
        <taxon>Zooshikellaceae</taxon>
        <taxon>Spartinivicinus</taxon>
    </lineage>
</organism>
<evidence type="ECO:0000313" key="2">
    <source>
        <dbReference type="EMBL" id="MDE1464933.1"/>
    </source>
</evidence>
<proteinExistence type="predicted"/>
<reference evidence="2 3" key="1">
    <citation type="submission" date="2022-11" db="EMBL/GenBank/DDBJ databases">
        <title>Spartinivicinus poritis sp. nov., isolated from scleractinian coral Porites lutea.</title>
        <authorList>
            <person name="Zhang G."/>
            <person name="Cai L."/>
            <person name="Wei Q."/>
        </authorList>
    </citation>
    <scope>NUCLEOTIDE SEQUENCE [LARGE SCALE GENOMIC DNA]</scope>
    <source>
        <strain evidence="2 3">A2-2</strain>
    </source>
</reference>
<dbReference type="EMBL" id="JAPMOU010000046">
    <property type="protein sequence ID" value="MDE1464933.1"/>
    <property type="molecule type" value="Genomic_DNA"/>
</dbReference>
<accession>A0ABT5UF05</accession>
<evidence type="ECO:0000313" key="3">
    <source>
        <dbReference type="Proteomes" id="UP001528823"/>
    </source>
</evidence>
<sequence>MFTAKALILEKVHEYCAPFKEVASRYNCLIGSRMGVDIPGPEPSVRVSTNNIGKNVFTVSLFCPTHEAVKIEQQVTEVFMRYWYEANEKAKNKDKDREKKEPKVKKVEKNPNTAIDIRKNETIS</sequence>
<dbReference type="RefSeq" id="WP_274691241.1">
    <property type="nucleotide sequence ID" value="NZ_JAPMOU010000046.1"/>
</dbReference>
<feature type="compositionally biased region" description="Basic and acidic residues" evidence="1">
    <location>
        <begin position="89"/>
        <end position="109"/>
    </location>
</feature>
<dbReference type="Proteomes" id="UP001528823">
    <property type="component" value="Unassembled WGS sequence"/>
</dbReference>
<keyword evidence="3" id="KW-1185">Reference proteome</keyword>
<feature type="region of interest" description="Disordered" evidence="1">
    <location>
        <begin position="89"/>
        <end position="124"/>
    </location>
</feature>
<evidence type="ECO:0000256" key="1">
    <source>
        <dbReference type="SAM" id="MobiDB-lite"/>
    </source>
</evidence>
<comment type="caution">
    <text evidence="2">The sequence shown here is derived from an EMBL/GenBank/DDBJ whole genome shotgun (WGS) entry which is preliminary data.</text>
</comment>